<dbReference type="EMBL" id="JAFREM010000018">
    <property type="protein sequence ID" value="MBO1306880.1"/>
    <property type="molecule type" value="Genomic_DNA"/>
</dbReference>
<dbReference type="Pfam" id="PF13305">
    <property type="entry name" value="TetR_C_33"/>
    <property type="match status" value="1"/>
</dbReference>
<dbReference type="InterPro" id="IPR036271">
    <property type="entry name" value="Tet_transcr_reg_TetR-rel_C_sf"/>
</dbReference>
<evidence type="ECO:0000256" key="4">
    <source>
        <dbReference type="PROSITE-ProRule" id="PRU00335"/>
    </source>
</evidence>
<organism evidence="6 7">
    <name type="scientific">Candidatus Enterococcus moelleringii</name>
    <dbReference type="NCBI Taxonomy" id="2815325"/>
    <lineage>
        <taxon>Bacteria</taxon>
        <taxon>Bacillati</taxon>
        <taxon>Bacillota</taxon>
        <taxon>Bacilli</taxon>
        <taxon>Lactobacillales</taxon>
        <taxon>Enterococcaceae</taxon>
        <taxon>Enterococcus</taxon>
    </lineage>
</organism>
<dbReference type="PANTHER" id="PTHR43479">
    <property type="entry name" value="ACREF/ENVCD OPERON REPRESSOR-RELATED"/>
    <property type="match status" value="1"/>
</dbReference>
<dbReference type="Pfam" id="PF00440">
    <property type="entry name" value="TetR_N"/>
    <property type="match status" value="1"/>
</dbReference>
<evidence type="ECO:0000259" key="5">
    <source>
        <dbReference type="PROSITE" id="PS50977"/>
    </source>
</evidence>
<dbReference type="PROSITE" id="PS50977">
    <property type="entry name" value="HTH_TETR_2"/>
    <property type="match status" value="1"/>
</dbReference>
<accession>A0ABS3LB67</accession>
<evidence type="ECO:0000313" key="6">
    <source>
        <dbReference type="EMBL" id="MBO1306880.1"/>
    </source>
</evidence>
<name>A0ABS3LB67_9ENTE</name>
<dbReference type="InterPro" id="IPR050624">
    <property type="entry name" value="HTH-type_Tx_Regulator"/>
</dbReference>
<proteinExistence type="predicted"/>
<evidence type="ECO:0000256" key="2">
    <source>
        <dbReference type="ARBA" id="ARBA00023125"/>
    </source>
</evidence>
<dbReference type="InterPro" id="IPR009057">
    <property type="entry name" value="Homeodomain-like_sf"/>
</dbReference>
<gene>
    <name evidence="6" type="ORF">JZO70_11950</name>
</gene>
<dbReference type="InterPro" id="IPR001647">
    <property type="entry name" value="HTH_TetR"/>
</dbReference>
<keyword evidence="7" id="KW-1185">Reference proteome</keyword>
<feature type="domain" description="HTH tetR-type" evidence="5">
    <location>
        <begin position="9"/>
        <end position="69"/>
    </location>
</feature>
<keyword evidence="2 4" id="KW-0238">DNA-binding</keyword>
<dbReference type="PANTHER" id="PTHR43479:SF20">
    <property type="entry name" value="HTH TETR-TYPE DOMAIN-CONTAINING PROTEIN"/>
    <property type="match status" value="1"/>
</dbReference>
<comment type="caution">
    <text evidence="6">The sequence shown here is derived from an EMBL/GenBank/DDBJ whole genome shotgun (WGS) entry which is preliminary data.</text>
</comment>
<dbReference type="Gene3D" id="1.10.357.10">
    <property type="entry name" value="Tetracycline Repressor, domain 2"/>
    <property type="match status" value="1"/>
</dbReference>
<dbReference type="Proteomes" id="UP000664601">
    <property type="component" value="Unassembled WGS sequence"/>
</dbReference>
<evidence type="ECO:0000313" key="7">
    <source>
        <dbReference type="Proteomes" id="UP000664601"/>
    </source>
</evidence>
<keyword evidence="3" id="KW-0804">Transcription</keyword>
<sequence>MGKTTYHHGDLKEKLIEEGLKLLDTCSLDQLSLRKVAVKCGVSNAAPYAHFKNKEEFVAAMQDHVMDTLATILKKTLAENQGDPTILAKLGEDYVFFFLDNPLYYTLLFTRGSLVLNFSLNTETKTAVEPFEILKETAAELLSPHFSSADIQDKVLAMWALVQGLAGIAIMTDPIDRSYWETKISSCIAALSIN</sequence>
<protein>
    <submittedName>
        <fullName evidence="6">TetR/AcrR family transcriptional regulator</fullName>
    </submittedName>
</protein>
<reference evidence="6 7" key="1">
    <citation type="submission" date="2021-03" db="EMBL/GenBank/DDBJ databases">
        <title>Enterococcal diversity collection.</title>
        <authorList>
            <person name="Gilmore M.S."/>
            <person name="Schwartzman J."/>
            <person name="Van Tyne D."/>
            <person name="Martin M."/>
            <person name="Earl A.M."/>
            <person name="Manson A.L."/>
            <person name="Straub T."/>
            <person name="Salamzade R."/>
            <person name="Saavedra J."/>
            <person name="Lebreton F."/>
            <person name="Prichula J."/>
            <person name="Schaufler K."/>
            <person name="Gaca A."/>
            <person name="Sgardioli B."/>
            <person name="Wagenaar J."/>
            <person name="Strong T."/>
        </authorList>
    </citation>
    <scope>NUCLEOTIDE SEQUENCE [LARGE SCALE GENOMIC DNA]</scope>
    <source>
        <strain evidence="6 7">669A</strain>
    </source>
</reference>
<dbReference type="SUPFAM" id="SSF48498">
    <property type="entry name" value="Tetracyclin repressor-like, C-terminal domain"/>
    <property type="match status" value="1"/>
</dbReference>
<evidence type="ECO:0000256" key="1">
    <source>
        <dbReference type="ARBA" id="ARBA00023015"/>
    </source>
</evidence>
<dbReference type="RefSeq" id="WP_207673801.1">
    <property type="nucleotide sequence ID" value="NZ_JAFREM010000018.1"/>
</dbReference>
<dbReference type="SUPFAM" id="SSF46689">
    <property type="entry name" value="Homeodomain-like"/>
    <property type="match status" value="1"/>
</dbReference>
<evidence type="ECO:0000256" key="3">
    <source>
        <dbReference type="ARBA" id="ARBA00023163"/>
    </source>
</evidence>
<feature type="DNA-binding region" description="H-T-H motif" evidence="4">
    <location>
        <begin position="32"/>
        <end position="51"/>
    </location>
</feature>
<dbReference type="InterPro" id="IPR025996">
    <property type="entry name" value="MT1864/Rv1816-like_C"/>
</dbReference>
<keyword evidence="1" id="KW-0805">Transcription regulation</keyword>